<sequence length="197" mass="21841">MTADAPPTPGPLSLPELVGARVRLRGWRSTDAHAVREASYDPLIPVITSVPTVDSEEEALAFVERQQGRLRERVGYPFAVADADDRAVGFIILQLRGAEGARGSIGYWTCPSQRRRGYAAEAVEVLTAWARDLPDLDRLELYVEPWNEGSWRAAESAGYEREGLLRAWERVGGEPRDMYMYAQLTAGSSARGEHRPS</sequence>
<gene>
    <name evidence="2" type="ORF">HZZ10_00625</name>
</gene>
<dbReference type="InterPro" id="IPR016181">
    <property type="entry name" value="Acyl_CoA_acyltransferase"/>
</dbReference>
<dbReference type="Pfam" id="PF13302">
    <property type="entry name" value="Acetyltransf_3"/>
    <property type="match status" value="1"/>
</dbReference>
<dbReference type="PROSITE" id="PS51186">
    <property type="entry name" value="GNAT"/>
    <property type="match status" value="1"/>
</dbReference>
<evidence type="ECO:0000313" key="3">
    <source>
        <dbReference type="Proteomes" id="UP000561011"/>
    </source>
</evidence>
<dbReference type="InterPro" id="IPR000182">
    <property type="entry name" value="GNAT_dom"/>
</dbReference>
<keyword evidence="3" id="KW-1185">Reference proteome</keyword>
<feature type="domain" description="N-acetyltransferase" evidence="1">
    <location>
        <begin position="22"/>
        <end position="185"/>
    </location>
</feature>
<accession>A0A853EN42</accession>
<dbReference type="CDD" id="cd04301">
    <property type="entry name" value="NAT_SF"/>
    <property type="match status" value="1"/>
</dbReference>
<proteinExistence type="predicted"/>
<evidence type="ECO:0000313" key="2">
    <source>
        <dbReference type="EMBL" id="NYS92045.1"/>
    </source>
</evidence>
<dbReference type="EMBL" id="JACBYE010000001">
    <property type="protein sequence ID" value="NYS92045.1"/>
    <property type="molecule type" value="Genomic_DNA"/>
</dbReference>
<keyword evidence="2" id="KW-0808">Transferase</keyword>
<dbReference type="Proteomes" id="UP000561011">
    <property type="component" value="Unassembled WGS sequence"/>
</dbReference>
<dbReference type="PANTHER" id="PTHR43441">
    <property type="entry name" value="RIBOSOMAL-PROTEIN-SERINE ACETYLTRANSFERASE"/>
    <property type="match status" value="1"/>
</dbReference>
<dbReference type="AlphaFoldDB" id="A0A853EN42"/>
<dbReference type="Gene3D" id="3.40.630.30">
    <property type="match status" value="1"/>
</dbReference>
<dbReference type="SUPFAM" id="SSF55729">
    <property type="entry name" value="Acyl-CoA N-acyltransferases (Nat)"/>
    <property type="match status" value="1"/>
</dbReference>
<evidence type="ECO:0000259" key="1">
    <source>
        <dbReference type="PROSITE" id="PS51186"/>
    </source>
</evidence>
<dbReference type="InterPro" id="IPR051908">
    <property type="entry name" value="Ribosomal_N-acetyltransferase"/>
</dbReference>
<dbReference type="PANTHER" id="PTHR43441:SF10">
    <property type="entry name" value="ACETYLTRANSFERASE"/>
    <property type="match status" value="1"/>
</dbReference>
<reference evidence="2 3" key="1">
    <citation type="submission" date="2020-07" db="EMBL/GenBank/DDBJ databases">
        <title>MOT database genomes.</title>
        <authorList>
            <person name="Joseph S."/>
            <person name="Aduse-Opoku J."/>
            <person name="Hashim A."/>
            <person name="Wade W."/>
            <person name="Curtis M."/>
        </authorList>
    </citation>
    <scope>NUCLEOTIDE SEQUENCE [LARGE SCALE GENOMIC DNA]</scope>
    <source>
        <strain evidence="2 3">DSM 100099</strain>
    </source>
</reference>
<name>A0A853EN42_9MICO</name>
<dbReference type="GO" id="GO:0005737">
    <property type="term" value="C:cytoplasm"/>
    <property type="evidence" value="ECO:0007669"/>
    <property type="project" value="TreeGrafter"/>
</dbReference>
<dbReference type="GO" id="GO:0008999">
    <property type="term" value="F:protein-N-terminal-alanine acetyltransferase activity"/>
    <property type="evidence" value="ECO:0007669"/>
    <property type="project" value="TreeGrafter"/>
</dbReference>
<dbReference type="GO" id="GO:1990189">
    <property type="term" value="F:protein N-terminal-serine acetyltransferase activity"/>
    <property type="evidence" value="ECO:0007669"/>
    <property type="project" value="TreeGrafter"/>
</dbReference>
<dbReference type="RefSeq" id="WP_179912034.1">
    <property type="nucleotide sequence ID" value="NZ_JACBYE010000001.1"/>
</dbReference>
<protein>
    <submittedName>
        <fullName evidence="2">GNAT family N-acetyltransferase</fullName>
    </submittedName>
</protein>
<comment type="caution">
    <text evidence="2">The sequence shown here is derived from an EMBL/GenBank/DDBJ whole genome shotgun (WGS) entry which is preliminary data.</text>
</comment>
<organism evidence="2 3">
    <name type="scientific">Sanguibacter inulinus</name>
    <dbReference type="NCBI Taxonomy" id="60922"/>
    <lineage>
        <taxon>Bacteria</taxon>
        <taxon>Bacillati</taxon>
        <taxon>Actinomycetota</taxon>
        <taxon>Actinomycetes</taxon>
        <taxon>Micrococcales</taxon>
        <taxon>Sanguibacteraceae</taxon>
        <taxon>Sanguibacter</taxon>
    </lineage>
</organism>